<reference evidence="3 4" key="1">
    <citation type="submission" date="2020-08" db="EMBL/GenBank/DDBJ databases">
        <title>Genomic Encyclopedia of Type Strains, Phase III (KMG-III): the genomes of soil and plant-associated and newly described type strains.</title>
        <authorList>
            <person name="Whitman W."/>
        </authorList>
    </citation>
    <scope>NUCLEOTIDE SEQUENCE [LARGE SCALE GENOMIC DNA]</scope>
    <source>
        <strain evidence="3 4">CECT 3259</strain>
    </source>
</reference>
<evidence type="ECO:0000256" key="2">
    <source>
        <dbReference type="SAM" id="Phobius"/>
    </source>
</evidence>
<gene>
    <name evidence="3" type="ORF">FHS36_002039</name>
</gene>
<evidence type="ECO:0008006" key="5">
    <source>
        <dbReference type="Google" id="ProtNLM"/>
    </source>
</evidence>
<evidence type="ECO:0000256" key="1">
    <source>
        <dbReference type="SAM" id="MobiDB-lite"/>
    </source>
</evidence>
<feature type="region of interest" description="Disordered" evidence="1">
    <location>
        <begin position="1"/>
        <end position="26"/>
    </location>
</feature>
<keyword evidence="2" id="KW-1133">Transmembrane helix</keyword>
<evidence type="ECO:0000313" key="3">
    <source>
        <dbReference type="EMBL" id="MBB5118607.1"/>
    </source>
</evidence>
<sequence length="529" mass="53467">MSTEGGTPESTPDRAPGRKERRRHPRLAVASVAAAVLLAGGGGAYWASTAADGKSGGKDAAGSPGRDGSPPPLALDGYHRGGPGQDIAVGEPDPHGVRYRAEGKLPTGPRSAAVRLPADTVTEDAVAALAKALSVSGAPRLEQGVWRVGGGPGASEPTLQVNGKGPGNWSFARYGTPGGPGCADGGRDKGLGRGLGPDPASASVRCPQFRDGAKGAEGGAGGEVGPVPEDRAKSVAAPVLKALGQRNAKVRADELHGAVRAVVADPVVDGAATYGWQTRLEVGSDGQLVGGGGQLQTPPKGAEYPLIGADQALAELNKGRSGTSSEVSVGGCATAVPHGEEASAPCPGKERPAAEPSVVTGASYALASQYVRGRQALVPSWVFQVRTHKALDRGDKSDEGVTVPVVQPAVDPKFLTGSGGPSAEPSGPPATGTPKSTPVHVESYSLDGKDGRRLALHFWGGVCSDYAASAEQSGAAVTVKVTGTEQRPGARCVLMAKEFTETVALDEPLGDRKVVDATTGEPVPEQQRK</sequence>
<dbReference type="EMBL" id="JACHJF010000004">
    <property type="protein sequence ID" value="MBB5118607.1"/>
    <property type="molecule type" value="Genomic_DNA"/>
</dbReference>
<dbReference type="Proteomes" id="UP000528608">
    <property type="component" value="Unassembled WGS sequence"/>
</dbReference>
<keyword evidence="2" id="KW-0812">Transmembrane</keyword>
<feature type="region of interest" description="Disordered" evidence="1">
    <location>
        <begin position="412"/>
        <end position="440"/>
    </location>
</feature>
<feature type="compositionally biased region" description="Polar residues" evidence="1">
    <location>
        <begin position="1"/>
        <end position="10"/>
    </location>
</feature>
<accession>A0A7W8F1M3</accession>
<organism evidence="3 4">
    <name type="scientific">Streptomyces eurocidicus</name>
    <name type="common">Streptoverticillium eurocidicus</name>
    <dbReference type="NCBI Taxonomy" id="66423"/>
    <lineage>
        <taxon>Bacteria</taxon>
        <taxon>Bacillati</taxon>
        <taxon>Actinomycetota</taxon>
        <taxon>Actinomycetes</taxon>
        <taxon>Kitasatosporales</taxon>
        <taxon>Streptomycetaceae</taxon>
        <taxon>Streptomyces</taxon>
    </lineage>
</organism>
<dbReference type="AlphaFoldDB" id="A0A7W8F1M3"/>
<protein>
    <recommendedName>
        <fullName evidence="5">Large membrane protein</fullName>
    </recommendedName>
</protein>
<evidence type="ECO:0000313" key="4">
    <source>
        <dbReference type="Proteomes" id="UP000528608"/>
    </source>
</evidence>
<feature type="region of interest" description="Disordered" evidence="1">
    <location>
        <begin position="47"/>
        <end position="85"/>
    </location>
</feature>
<name>A0A7W8F1M3_STREU</name>
<comment type="caution">
    <text evidence="3">The sequence shown here is derived from an EMBL/GenBank/DDBJ whole genome shotgun (WGS) entry which is preliminary data.</text>
</comment>
<keyword evidence="2" id="KW-0472">Membrane</keyword>
<proteinExistence type="predicted"/>
<feature type="compositionally biased region" description="Low complexity" evidence="1">
    <location>
        <begin position="421"/>
        <end position="432"/>
    </location>
</feature>
<feature type="transmembrane region" description="Helical" evidence="2">
    <location>
        <begin position="27"/>
        <end position="47"/>
    </location>
</feature>
<dbReference type="RefSeq" id="WP_311775570.1">
    <property type="nucleotide sequence ID" value="NZ_JACHJF010000004.1"/>
</dbReference>
<feature type="compositionally biased region" description="Low complexity" evidence="1">
    <location>
        <begin position="50"/>
        <end position="63"/>
    </location>
</feature>